<name>A0A4C1URK3_EUMVA</name>
<gene>
    <name evidence="2" type="ORF">EVAR_85846_1</name>
</gene>
<evidence type="ECO:0000313" key="2">
    <source>
        <dbReference type="EMBL" id="GBP28647.1"/>
    </source>
</evidence>
<sequence length="155" mass="16567">MTTTVVAAWDGLAPRKADGLVMVGGQHRLQATQDRMPWKSEGVTFNPVMEGITLAIQRHTIERELNAHGVHRSRVSTGGSHGSRCRVPAADVGATDVRLSFRDDALQVGQAPAAVSIGPRRAAPSARADNAPRRRNRPADETDAPFSAVWTLGAV</sequence>
<dbReference type="Proteomes" id="UP000299102">
    <property type="component" value="Unassembled WGS sequence"/>
</dbReference>
<accession>A0A4C1URK3</accession>
<dbReference type="AlphaFoldDB" id="A0A4C1URK3"/>
<dbReference type="EMBL" id="BGZK01000209">
    <property type="protein sequence ID" value="GBP28647.1"/>
    <property type="molecule type" value="Genomic_DNA"/>
</dbReference>
<feature type="compositionally biased region" description="Low complexity" evidence="1">
    <location>
        <begin position="119"/>
        <end position="129"/>
    </location>
</feature>
<evidence type="ECO:0000313" key="3">
    <source>
        <dbReference type="Proteomes" id="UP000299102"/>
    </source>
</evidence>
<reference evidence="2 3" key="1">
    <citation type="journal article" date="2019" name="Commun. Biol.">
        <title>The bagworm genome reveals a unique fibroin gene that provides high tensile strength.</title>
        <authorList>
            <person name="Kono N."/>
            <person name="Nakamura H."/>
            <person name="Ohtoshi R."/>
            <person name="Tomita M."/>
            <person name="Numata K."/>
            <person name="Arakawa K."/>
        </authorList>
    </citation>
    <scope>NUCLEOTIDE SEQUENCE [LARGE SCALE GENOMIC DNA]</scope>
</reference>
<keyword evidence="3" id="KW-1185">Reference proteome</keyword>
<evidence type="ECO:0000256" key="1">
    <source>
        <dbReference type="SAM" id="MobiDB-lite"/>
    </source>
</evidence>
<feature type="region of interest" description="Disordered" evidence="1">
    <location>
        <begin position="112"/>
        <end position="155"/>
    </location>
</feature>
<organism evidence="2 3">
    <name type="scientific">Eumeta variegata</name>
    <name type="common">Bagworm moth</name>
    <name type="synonym">Eumeta japonica</name>
    <dbReference type="NCBI Taxonomy" id="151549"/>
    <lineage>
        <taxon>Eukaryota</taxon>
        <taxon>Metazoa</taxon>
        <taxon>Ecdysozoa</taxon>
        <taxon>Arthropoda</taxon>
        <taxon>Hexapoda</taxon>
        <taxon>Insecta</taxon>
        <taxon>Pterygota</taxon>
        <taxon>Neoptera</taxon>
        <taxon>Endopterygota</taxon>
        <taxon>Lepidoptera</taxon>
        <taxon>Glossata</taxon>
        <taxon>Ditrysia</taxon>
        <taxon>Tineoidea</taxon>
        <taxon>Psychidae</taxon>
        <taxon>Oiketicinae</taxon>
        <taxon>Eumeta</taxon>
    </lineage>
</organism>
<protein>
    <submittedName>
        <fullName evidence="2">Uncharacterized protein</fullName>
    </submittedName>
</protein>
<proteinExistence type="predicted"/>
<comment type="caution">
    <text evidence="2">The sequence shown here is derived from an EMBL/GenBank/DDBJ whole genome shotgun (WGS) entry which is preliminary data.</text>
</comment>